<feature type="non-terminal residue" evidence="1">
    <location>
        <position position="1"/>
    </location>
</feature>
<dbReference type="EMBL" id="UINC01166903">
    <property type="protein sequence ID" value="SVD69107.1"/>
    <property type="molecule type" value="Genomic_DNA"/>
</dbReference>
<name>A0A382XD60_9ZZZZ</name>
<accession>A0A382XD60</accession>
<organism evidence="1">
    <name type="scientific">marine metagenome</name>
    <dbReference type="NCBI Taxonomy" id="408172"/>
    <lineage>
        <taxon>unclassified sequences</taxon>
        <taxon>metagenomes</taxon>
        <taxon>ecological metagenomes</taxon>
    </lineage>
</organism>
<proteinExistence type="predicted"/>
<protein>
    <submittedName>
        <fullName evidence="1">Uncharacterized protein</fullName>
    </submittedName>
</protein>
<gene>
    <name evidence="1" type="ORF">METZ01_LOCUS421961</name>
</gene>
<evidence type="ECO:0000313" key="1">
    <source>
        <dbReference type="EMBL" id="SVD69107.1"/>
    </source>
</evidence>
<dbReference type="AlphaFoldDB" id="A0A382XD60"/>
<sequence>HNNEEQFLEETPTIRTQIDLRRKFREENIDDVFVPYKHIVKDWREYFGADKDGYYKKADLELGLARAKCSAKKISDKNKKLIMHMAKEFEMRQTAMRSAKAFQGKTGQLDMNRIAKYQIMDDIFKRVTYIPDGKNHGVTVLLDWSGSIYRQVPDLLEQTIILSEFCRKVQIPYNVYLFSDAYRKRDETGKRYNSSGGYLLQVLTNEMKNKEHNEMMWYLAGLWNNHYWQSGWRQQQKKMEEYNRWFQGVDYIQDMTYGRMPSDMRPYSYSL</sequence>
<feature type="non-terminal residue" evidence="1">
    <location>
        <position position="271"/>
    </location>
</feature>
<reference evidence="1" key="1">
    <citation type="submission" date="2018-05" db="EMBL/GenBank/DDBJ databases">
        <authorList>
            <person name="Lanie J.A."/>
            <person name="Ng W.-L."/>
            <person name="Kazmierczak K.M."/>
            <person name="Andrzejewski T.M."/>
            <person name="Davidsen T.M."/>
            <person name="Wayne K.J."/>
            <person name="Tettelin H."/>
            <person name="Glass J.I."/>
            <person name="Rusch D."/>
            <person name="Podicherti R."/>
            <person name="Tsui H.-C.T."/>
            <person name="Winkler M.E."/>
        </authorList>
    </citation>
    <scope>NUCLEOTIDE SEQUENCE</scope>
</reference>